<evidence type="ECO:0000256" key="1">
    <source>
        <dbReference type="SAM" id="MobiDB-lite"/>
    </source>
</evidence>
<sequence length="253" mass="28256">MSTLIMSQCWPMQMPPSPKAVLVSLADNANDQGHCWPSIPTICDRTCLSERTVHGAIRWLESVGLVTADRANGRHTRYVITPDAYQPPQQLHPRSGCTPAAAAVEPPQNLHKPPQMPQSPPQQLRSNRKEPISNNSEASASASPKTRMQTFDSWNASLGEEDAIRADDPVFAWAEKAAIPDEFIELAWLSFVDRYSGDSKRYADWRAVFRNAVRGNWQKIWFLHPATGYTLTTTGEQYRRVRDAETQAGQVAA</sequence>
<protein>
    <submittedName>
        <fullName evidence="2">Helix-turn-helix domain-containing protein</fullName>
    </submittedName>
</protein>
<dbReference type="EMBL" id="CP096142">
    <property type="protein sequence ID" value="UXA66040.1"/>
    <property type="molecule type" value="Genomic_DNA"/>
</dbReference>
<dbReference type="AlphaFoldDB" id="A0A9Q9J404"/>
<accession>A0A9Q9J404</accession>
<dbReference type="InterPro" id="IPR036390">
    <property type="entry name" value="WH_DNA-bd_sf"/>
</dbReference>
<dbReference type="Gene3D" id="1.10.10.10">
    <property type="entry name" value="Winged helix-like DNA-binding domain superfamily/Winged helix DNA-binding domain"/>
    <property type="match status" value="1"/>
</dbReference>
<feature type="region of interest" description="Disordered" evidence="1">
    <location>
        <begin position="84"/>
        <end position="147"/>
    </location>
</feature>
<dbReference type="InterPro" id="IPR036388">
    <property type="entry name" value="WH-like_DNA-bd_sf"/>
</dbReference>
<feature type="compositionally biased region" description="Low complexity" evidence="1">
    <location>
        <begin position="133"/>
        <end position="143"/>
    </location>
</feature>
<dbReference type="Proteomes" id="UP001058381">
    <property type="component" value="Chromosome"/>
</dbReference>
<dbReference type="Pfam" id="PF13730">
    <property type="entry name" value="HTH_36"/>
    <property type="match status" value="1"/>
</dbReference>
<proteinExistence type="predicted"/>
<gene>
    <name evidence="2" type="ORF">M0D43_03065</name>
</gene>
<dbReference type="RefSeq" id="WP_260807880.1">
    <property type="nucleotide sequence ID" value="NZ_CP096142.1"/>
</dbReference>
<evidence type="ECO:0000313" key="3">
    <source>
        <dbReference type="Proteomes" id="UP001058381"/>
    </source>
</evidence>
<dbReference type="GeneID" id="75150299"/>
<dbReference type="SUPFAM" id="SSF46785">
    <property type="entry name" value="Winged helix' DNA-binding domain"/>
    <property type="match status" value="1"/>
</dbReference>
<evidence type="ECO:0000313" key="2">
    <source>
        <dbReference type="EMBL" id="UXA66040.1"/>
    </source>
</evidence>
<name>A0A9Q9J404_9XANT</name>
<reference evidence="2" key="1">
    <citation type="submission" date="2022-04" db="EMBL/GenBank/DDBJ databases">
        <title>Xanthomonas prunicola pv. tritici, a pathogen causing a previously unreported foliar disease of wheat.</title>
        <authorList>
            <person name="Clavijo F."/>
            <person name="Curland R.D."/>
            <person name="Dill-Macky R."/>
            <person name="Pereyra S."/>
            <person name="Roman-Reyna V."/>
            <person name="Siri M.I."/>
        </authorList>
    </citation>
    <scope>NUCLEOTIDE SEQUENCE</scope>
    <source>
        <strain evidence="2">CIX249</strain>
    </source>
</reference>
<organism evidence="2 3">
    <name type="scientific">Xanthomonas prunicola</name>
    <dbReference type="NCBI Taxonomy" id="2053930"/>
    <lineage>
        <taxon>Bacteria</taxon>
        <taxon>Pseudomonadati</taxon>
        <taxon>Pseudomonadota</taxon>
        <taxon>Gammaproteobacteria</taxon>
        <taxon>Lysobacterales</taxon>
        <taxon>Lysobacteraceae</taxon>
        <taxon>Xanthomonas</taxon>
    </lineage>
</organism>